<dbReference type="InterPro" id="IPR004045">
    <property type="entry name" value="Glutathione_S-Trfase_N"/>
</dbReference>
<evidence type="ECO:0000313" key="2">
    <source>
        <dbReference type="EMBL" id="KAF6035345.1"/>
    </source>
</evidence>
<dbReference type="EMBL" id="VXIV02000891">
    <property type="protein sequence ID" value="KAF6035345.1"/>
    <property type="molecule type" value="Genomic_DNA"/>
</dbReference>
<feature type="domain" description="GST N-terminal" evidence="1">
    <location>
        <begin position="21"/>
        <end position="66"/>
    </location>
</feature>
<dbReference type="OrthoDB" id="414243at2759"/>
<dbReference type="AlphaFoldDB" id="A0A7J7KAX9"/>
<reference evidence="2" key="1">
    <citation type="submission" date="2020-06" db="EMBL/GenBank/DDBJ databases">
        <title>Draft genome of Bugula neritina, a colonial animal packing powerful symbionts and potential medicines.</title>
        <authorList>
            <person name="Rayko M."/>
        </authorList>
    </citation>
    <scope>NUCLEOTIDE SEQUENCE [LARGE SCALE GENOMIC DNA]</scope>
    <source>
        <strain evidence="2">Kwan_BN1</strain>
    </source>
</reference>
<sequence length="66" mass="7624">MTEKGNWLMYLILNAVKGMAEQDKLLYFDVKARGEAIRMLYALAGKGLNEQRISFEEWPPLKASKF</sequence>
<gene>
    <name evidence="2" type="ORF">EB796_006343</name>
</gene>
<name>A0A7J7KAX9_BUGNE</name>
<dbReference type="PROSITE" id="PS50404">
    <property type="entry name" value="GST_NTER"/>
    <property type="match status" value="1"/>
</dbReference>
<comment type="caution">
    <text evidence="2">The sequence shown here is derived from an EMBL/GenBank/DDBJ whole genome shotgun (WGS) entry which is preliminary data.</text>
</comment>
<accession>A0A7J7KAX9</accession>
<protein>
    <recommendedName>
        <fullName evidence="1">GST N-terminal domain-containing protein</fullName>
    </recommendedName>
</protein>
<evidence type="ECO:0000259" key="1">
    <source>
        <dbReference type="PROSITE" id="PS50404"/>
    </source>
</evidence>
<organism evidence="2 3">
    <name type="scientific">Bugula neritina</name>
    <name type="common">Brown bryozoan</name>
    <name type="synonym">Sertularia neritina</name>
    <dbReference type="NCBI Taxonomy" id="10212"/>
    <lineage>
        <taxon>Eukaryota</taxon>
        <taxon>Metazoa</taxon>
        <taxon>Spiralia</taxon>
        <taxon>Lophotrochozoa</taxon>
        <taxon>Bryozoa</taxon>
        <taxon>Gymnolaemata</taxon>
        <taxon>Cheilostomatida</taxon>
        <taxon>Flustrina</taxon>
        <taxon>Buguloidea</taxon>
        <taxon>Bugulidae</taxon>
        <taxon>Bugula</taxon>
    </lineage>
</organism>
<evidence type="ECO:0000313" key="3">
    <source>
        <dbReference type="Proteomes" id="UP000593567"/>
    </source>
</evidence>
<dbReference type="Proteomes" id="UP000593567">
    <property type="component" value="Unassembled WGS sequence"/>
</dbReference>
<dbReference type="Gene3D" id="1.20.1050.130">
    <property type="match status" value="1"/>
</dbReference>
<proteinExistence type="predicted"/>
<keyword evidence="3" id="KW-1185">Reference proteome</keyword>